<comment type="caution">
    <text evidence="7">The sequence shown here is derived from an EMBL/GenBank/DDBJ whole genome shotgun (WGS) entry which is preliminary data.</text>
</comment>
<evidence type="ECO:0000259" key="6">
    <source>
        <dbReference type="PROSITE" id="PS51736"/>
    </source>
</evidence>
<dbReference type="InterPro" id="IPR006118">
    <property type="entry name" value="Recombinase_CS"/>
</dbReference>
<dbReference type="Pfam" id="PF07508">
    <property type="entry name" value="Recombinase"/>
    <property type="match status" value="1"/>
</dbReference>
<dbReference type="RefSeq" id="WP_104528699.1">
    <property type="nucleotide sequence ID" value="NZ_POQT01000016.1"/>
</dbReference>
<keyword evidence="3" id="KW-0233">DNA recombination</keyword>
<evidence type="ECO:0000313" key="7">
    <source>
        <dbReference type="EMBL" id="RZU30621.1"/>
    </source>
</evidence>
<sequence length="221" mass="23057">MNVVAYLRVSTAGQADSGLGLDAQRRIIATEAARRGWTVVAFETDEGVSATATRRPALERALASLRAGDAEALVVAKLDRLARSTLGFAELLATAQREGFAVVALDLGVDMTTPSGRLVANVMACVAEWERDAIRARTKEALAAAKARGTRMGRPRQIDPALLARIVAMKATGLSHRSIAAALTAEGVPTPTGRDRWNPGSIGGYLASAALDPVPTTGEAA</sequence>
<dbReference type="Proteomes" id="UP000292507">
    <property type="component" value="Unassembled WGS sequence"/>
</dbReference>
<dbReference type="EMBL" id="SHKV01000001">
    <property type="protein sequence ID" value="RZU30621.1"/>
    <property type="molecule type" value="Genomic_DNA"/>
</dbReference>
<dbReference type="SMART" id="SM00857">
    <property type="entry name" value="Resolvase"/>
    <property type="match status" value="1"/>
</dbReference>
<organism evidence="7 8">
    <name type="scientific">Blastococcus saxobsidens</name>
    <dbReference type="NCBI Taxonomy" id="138336"/>
    <lineage>
        <taxon>Bacteria</taxon>
        <taxon>Bacillati</taxon>
        <taxon>Actinomycetota</taxon>
        <taxon>Actinomycetes</taxon>
        <taxon>Geodermatophilales</taxon>
        <taxon>Geodermatophilaceae</taxon>
        <taxon>Blastococcus</taxon>
    </lineage>
</organism>
<dbReference type="PANTHER" id="PTHR30461">
    <property type="entry name" value="DNA-INVERTASE FROM LAMBDOID PROPHAGE"/>
    <property type="match status" value="1"/>
</dbReference>
<evidence type="ECO:0000256" key="4">
    <source>
        <dbReference type="PIRSR" id="PIRSR606118-50"/>
    </source>
</evidence>
<dbReference type="AlphaFoldDB" id="A0A4Q7Y3G3"/>
<evidence type="ECO:0000256" key="3">
    <source>
        <dbReference type="ARBA" id="ARBA00023172"/>
    </source>
</evidence>
<dbReference type="Gene3D" id="3.40.50.1390">
    <property type="entry name" value="Resolvase, N-terminal catalytic domain"/>
    <property type="match status" value="1"/>
</dbReference>
<dbReference type="OrthoDB" id="3217513at2"/>
<dbReference type="GO" id="GO:0000150">
    <property type="term" value="F:DNA strand exchange activity"/>
    <property type="evidence" value="ECO:0007669"/>
    <property type="project" value="InterPro"/>
</dbReference>
<keyword evidence="1" id="KW-0229">DNA integration</keyword>
<evidence type="ECO:0000256" key="5">
    <source>
        <dbReference type="PROSITE-ProRule" id="PRU10137"/>
    </source>
</evidence>
<dbReference type="InterPro" id="IPR050639">
    <property type="entry name" value="SSR_resolvase"/>
</dbReference>
<reference evidence="7 8" key="1">
    <citation type="submission" date="2019-02" db="EMBL/GenBank/DDBJ databases">
        <title>Sequencing the genomes of 1000 actinobacteria strains.</title>
        <authorList>
            <person name="Klenk H.-P."/>
        </authorList>
    </citation>
    <scope>NUCLEOTIDE SEQUENCE [LARGE SCALE GENOMIC DNA]</scope>
    <source>
        <strain evidence="7 8">DSM 44509</strain>
    </source>
</reference>
<accession>A0A4Q7Y3G3</accession>
<dbReference type="CDD" id="cd00338">
    <property type="entry name" value="Ser_Recombinase"/>
    <property type="match status" value="1"/>
</dbReference>
<evidence type="ECO:0000256" key="1">
    <source>
        <dbReference type="ARBA" id="ARBA00022908"/>
    </source>
</evidence>
<feature type="domain" description="Resolvase/invertase-type recombinase catalytic" evidence="6">
    <location>
        <begin position="2"/>
        <end position="149"/>
    </location>
</feature>
<gene>
    <name evidence="7" type="ORF">BKA19_0241</name>
</gene>
<protein>
    <submittedName>
        <fullName evidence="7">DNA invertase Pin-like site-specific DNA recombinase</fullName>
    </submittedName>
</protein>
<name>A0A4Q7Y3G3_9ACTN</name>
<dbReference type="InterPro" id="IPR036162">
    <property type="entry name" value="Resolvase-like_N_sf"/>
</dbReference>
<evidence type="ECO:0000313" key="8">
    <source>
        <dbReference type="Proteomes" id="UP000292507"/>
    </source>
</evidence>
<dbReference type="InterPro" id="IPR006119">
    <property type="entry name" value="Resolv_N"/>
</dbReference>
<dbReference type="Pfam" id="PF00239">
    <property type="entry name" value="Resolvase"/>
    <property type="match status" value="1"/>
</dbReference>
<dbReference type="GO" id="GO:0003677">
    <property type="term" value="F:DNA binding"/>
    <property type="evidence" value="ECO:0007669"/>
    <property type="project" value="UniProtKB-KW"/>
</dbReference>
<feature type="active site" description="O-(5'-phospho-DNA)-serine intermediate" evidence="4 5">
    <location>
        <position position="10"/>
    </location>
</feature>
<dbReference type="GO" id="GO:0015074">
    <property type="term" value="P:DNA integration"/>
    <property type="evidence" value="ECO:0007669"/>
    <property type="project" value="UniProtKB-KW"/>
</dbReference>
<dbReference type="PANTHER" id="PTHR30461:SF2">
    <property type="entry name" value="SERINE RECOMBINASE PINE-RELATED"/>
    <property type="match status" value="1"/>
</dbReference>
<dbReference type="SUPFAM" id="SSF53041">
    <property type="entry name" value="Resolvase-like"/>
    <property type="match status" value="1"/>
</dbReference>
<evidence type="ECO:0000256" key="2">
    <source>
        <dbReference type="ARBA" id="ARBA00023125"/>
    </source>
</evidence>
<proteinExistence type="predicted"/>
<dbReference type="PROSITE" id="PS00397">
    <property type="entry name" value="RECOMBINASES_1"/>
    <property type="match status" value="1"/>
</dbReference>
<dbReference type="PROSITE" id="PS51736">
    <property type="entry name" value="RECOMBINASES_3"/>
    <property type="match status" value="1"/>
</dbReference>
<keyword evidence="8" id="KW-1185">Reference proteome</keyword>
<keyword evidence="2" id="KW-0238">DNA-binding</keyword>
<dbReference type="InterPro" id="IPR011109">
    <property type="entry name" value="DNA_bind_recombinase_dom"/>
</dbReference>